<accession>A0AAD1SGZ6</accession>
<protein>
    <submittedName>
        <fullName evidence="1">Uncharacterized protein</fullName>
    </submittedName>
</protein>
<proteinExistence type="predicted"/>
<reference evidence="1" key="1">
    <citation type="submission" date="2022-03" db="EMBL/GenBank/DDBJ databases">
        <authorList>
            <person name="Alioto T."/>
            <person name="Alioto T."/>
            <person name="Gomez Garrido J."/>
        </authorList>
    </citation>
    <scope>NUCLEOTIDE SEQUENCE</scope>
</reference>
<dbReference type="EMBL" id="OW240917">
    <property type="protein sequence ID" value="CAH2301343.1"/>
    <property type="molecule type" value="Genomic_DNA"/>
</dbReference>
<name>A0AAD1SGZ6_PELCU</name>
<dbReference type="AlphaFoldDB" id="A0AAD1SGZ6"/>
<sequence>MDEIATAHNSVTDQMLKMEEWLAAYEAKLTPLEDRFIRHNLCLCGIPESTAVSDLTSYAMGLFRTLCPDMPADMILLDRVQQVVKARAAPQTTLWDVLLRVHYHHIKEAILRASRTAKELSGVYAQIQIFAEISPTTLAQ</sequence>
<evidence type="ECO:0000313" key="1">
    <source>
        <dbReference type="EMBL" id="CAH2301343.1"/>
    </source>
</evidence>
<evidence type="ECO:0000313" key="2">
    <source>
        <dbReference type="Proteomes" id="UP001295444"/>
    </source>
</evidence>
<gene>
    <name evidence="1" type="ORF">PECUL_23A027349</name>
</gene>
<dbReference type="Gene3D" id="3.30.70.1820">
    <property type="entry name" value="L1 transposable element, RRM domain"/>
    <property type="match status" value="1"/>
</dbReference>
<keyword evidence="2" id="KW-1185">Reference proteome</keyword>
<dbReference type="Proteomes" id="UP001295444">
    <property type="component" value="Chromosome 06"/>
</dbReference>
<organism evidence="1 2">
    <name type="scientific">Pelobates cultripes</name>
    <name type="common">Western spadefoot toad</name>
    <dbReference type="NCBI Taxonomy" id="61616"/>
    <lineage>
        <taxon>Eukaryota</taxon>
        <taxon>Metazoa</taxon>
        <taxon>Chordata</taxon>
        <taxon>Craniata</taxon>
        <taxon>Vertebrata</taxon>
        <taxon>Euteleostomi</taxon>
        <taxon>Amphibia</taxon>
        <taxon>Batrachia</taxon>
        <taxon>Anura</taxon>
        <taxon>Pelobatoidea</taxon>
        <taxon>Pelobatidae</taxon>
        <taxon>Pelobates</taxon>
    </lineage>
</organism>